<dbReference type="SUPFAM" id="SSF51126">
    <property type="entry name" value="Pectin lyase-like"/>
    <property type="match status" value="1"/>
</dbReference>
<comment type="caution">
    <text evidence="2">The sequence shown here is derived from an EMBL/GenBank/DDBJ whole genome shotgun (WGS) entry which is preliminary data.</text>
</comment>
<name>A0A928V6V4_9GAMM</name>
<dbReference type="InterPro" id="IPR011050">
    <property type="entry name" value="Pectin_lyase_fold/virulence"/>
</dbReference>
<dbReference type="Gene3D" id="2.160.20.10">
    <property type="entry name" value="Single-stranded right-handed beta-helix, Pectin lyase-like"/>
    <property type="match status" value="1"/>
</dbReference>
<reference evidence="2" key="1">
    <citation type="submission" date="2018-07" db="EMBL/GenBank/DDBJ databases">
        <title>Genome assembly of strain Ka43.</title>
        <authorList>
            <person name="Kukolya J."/>
            <person name="Nagy I."/>
            <person name="Horvath B."/>
            <person name="Toth A."/>
        </authorList>
    </citation>
    <scope>NUCLEOTIDE SEQUENCE</scope>
    <source>
        <strain evidence="2">KB43</strain>
    </source>
</reference>
<dbReference type="InterPro" id="IPR012334">
    <property type="entry name" value="Pectin_lyas_fold"/>
</dbReference>
<evidence type="ECO:0000313" key="3">
    <source>
        <dbReference type="Proteomes" id="UP000652567"/>
    </source>
</evidence>
<feature type="signal peptide" evidence="1">
    <location>
        <begin position="1"/>
        <end position="20"/>
    </location>
</feature>
<evidence type="ECO:0000256" key="1">
    <source>
        <dbReference type="SAM" id="SignalP"/>
    </source>
</evidence>
<evidence type="ECO:0000313" key="2">
    <source>
        <dbReference type="EMBL" id="MBE8718235.1"/>
    </source>
</evidence>
<gene>
    <name evidence="2" type="ORF">C4F51_13655</name>
</gene>
<accession>A0A928V6V4</accession>
<keyword evidence="3" id="KW-1185">Reference proteome</keyword>
<organism evidence="2 3">
    <name type="scientific">Cellvibrio polysaccharolyticus</name>
    <dbReference type="NCBI Taxonomy" id="2082724"/>
    <lineage>
        <taxon>Bacteria</taxon>
        <taxon>Pseudomonadati</taxon>
        <taxon>Pseudomonadota</taxon>
        <taxon>Gammaproteobacteria</taxon>
        <taxon>Cellvibrionales</taxon>
        <taxon>Cellvibrionaceae</taxon>
        <taxon>Cellvibrio</taxon>
    </lineage>
</organism>
<proteinExistence type="predicted"/>
<dbReference type="Proteomes" id="UP000652567">
    <property type="component" value="Unassembled WGS sequence"/>
</dbReference>
<protein>
    <submittedName>
        <fullName evidence="2">Uncharacterized protein</fullName>
    </submittedName>
</protein>
<dbReference type="EMBL" id="PRDL01000001">
    <property type="protein sequence ID" value="MBE8718235.1"/>
    <property type="molecule type" value="Genomic_DNA"/>
</dbReference>
<keyword evidence="1" id="KW-0732">Signal</keyword>
<feature type="chain" id="PRO_5038078644" evidence="1">
    <location>
        <begin position="21"/>
        <end position="823"/>
    </location>
</feature>
<dbReference type="PROSITE" id="PS51257">
    <property type="entry name" value="PROKAR_LIPOPROTEIN"/>
    <property type="match status" value="1"/>
</dbReference>
<sequence length="823" mass="89551">MHTSTRLARFSMVILIALLAACEKPAVSSLAINTLTGESLQLNSRHFYVNPALPASKPHTFQFKNLHDAVAAADSGSEQQPMVIYLEPDVYPMNGTETDRGLYIHQDWLSLIGLASDPQDVVLADNRGHTIGASSEKGSSPAETLFVTGTGFRAENLTLGNYCNVDLVYPKDPSKNQPKRSATITQAYVIGAHHPDKVLDKYVFKNVRFVSMLDTIALGHVKRAYYENVYVQGTDDYMGGGDIHVMKNAVLHNYTSKPVYSAGKNGMAFIDSEWRVAFSDPQDLTITKVSSPIYLINNNFSDTNGNLRDIRWANYPRSDVQSMSWRTTREGEPYTIQPQANTLLLSDRQAAAFSVHNLLKGEDDWDPAGDKATDPATTDAAINVSVTANATLRTGEAPVILQASVFPADASQTIHWHADNDMLTLEPIDSQSVRVIGHNDSEASATVQVTASAENGIYNHSVVTVHPALLPAPAFISKPALSGVNAGSLQLSYALDLAHGKHTRPDHSHVTWYRARDKDGSNALPVAISHGNQPLLQYALTTGDVGHYLLATVAPAHNRSQPGEPQLVISARAITLNDIPGDGLAKFNISTDFKHLPTGWQPQLLDGTWTQDTFYPKDQKVAWRAEETTPWTYDRGINGAGQQTGLLTTAQGARLLYSQSVSIDDMRVVVEMNPAKMASQGFGSPNGQYLEIYIKYDTRSQSGYALRIERTNKYGFATDYTLYRYENGVGKAISDSISTTAFSPGARVELTISKGVFTAKATTSSARSSDQIAAGLPDSVTLLAQVENNTFGGAGLQHTGTVGGESRLQITRLSINYDINEDH</sequence>
<dbReference type="RefSeq" id="WP_193910628.1">
    <property type="nucleotide sequence ID" value="NZ_PRDL01000001.1"/>
</dbReference>
<dbReference type="AlphaFoldDB" id="A0A928V6V4"/>